<evidence type="ECO:0000313" key="2">
    <source>
        <dbReference type="Proteomes" id="UP001497482"/>
    </source>
</evidence>
<dbReference type="Proteomes" id="UP001497482">
    <property type="component" value="Chromosome 20"/>
</dbReference>
<evidence type="ECO:0000313" key="1">
    <source>
        <dbReference type="EMBL" id="CAL1594752.1"/>
    </source>
</evidence>
<dbReference type="EMBL" id="OZ035842">
    <property type="protein sequence ID" value="CAL1594752.1"/>
    <property type="molecule type" value="Genomic_DNA"/>
</dbReference>
<proteinExistence type="predicted"/>
<dbReference type="AlphaFoldDB" id="A0AAV2KXM7"/>
<gene>
    <name evidence="1" type="ORF">KC01_LOCUS23687</name>
</gene>
<organism evidence="1 2">
    <name type="scientific">Knipowitschia caucasica</name>
    <name type="common">Caucasian dwarf goby</name>
    <name type="synonym">Pomatoschistus caucasicus</name>
    <dbReference type="NCBI Taxonomy" id="637954"/>
    <lineage>
        <taxon>Eukaryota</taxon>
        <taxon>Metazoa</taxon>
        <taxon>Chordata</taxon>
        <taxon>Craniata</taxon>
        <taxon>Vertebrata</taxon>
        <taxon>Euteleostomi</taxon>
        <taxon>Actinopterygii</taxon>
        <taxon>Neopterygii</taxon>
        <taxon>Teleostei</taxon>
        <taxon>Neoteleostei</taxon>
        <taxon>Acanthomorphata</taxon>
        <taxon>Gobiaria</taxon>
        <taxon>Gobiiformes</taxon>
        <taxon>Gobioidei</taxon>
        <taxon>Gobiidae</taxon>
        <taxon>Gobiinae</taxon>
        <taxon>Knipowitschia</taxon>
    </lineage>
</organism>
<name>A0AAV2KXM7_KNICA</name>
<reference evidence="1 2" key="1">
    <citation type="submission" date="2024-04" db="EMBL/GenBank/DDBJ databases">
        <authorList>
            <person name="Waldvogel A.-M."/>
            <person name="Schoenle A."/>
        </authorList>
    </citation>
    <scope>NUCLEOTIDE SEQUENCE [LARGE SCALE GENOMIC DNA]</scope>
</reference>
<keyword evidence="2" id="KW-1185">Reference proteome</keyword>
<sequence length="70" mass="7353">MRPVPLPGLINAADHPWSLPPPLNLQITPGPGASPVLKVEWKALCVAILGRDGTLLKLPQTTTLGLNLVA</sequence>
<protein>
    <submittedName>
        <fullName evidence="1">Uncharacterized protein</fullName>
    </submittedName>
</protein>
<accession>A0AAV2KXM7</accession>